<organism evidence="1">
    <name type="scientific">Eremomyces bilateralis CBS 781.70</name>
    <dbReference type="NCBI Taxonomy" id="1392243"/>
    <lineage>
        <taxon>Eukaryota</taxon>
        <taxon>Fungi</taxon>
        <taxon>Dikarya</taxon>
        <taxon>Ascomycota</taxon>
        <taxon>Pezizomycotina</taxon>
        <taxon>Dothideomycetes</taxon>
        <taxon>Dothideomycetes incertae sedis</taxon>
        <taxon>Eremomycetales</taxon>
        <taxon>Eremomycetaceae</taxon>
        <taxon>Eremomyces</taxon>
    </lineage>
</organism>
<dbReference type="AlphaFoldDB" id="A0A6G1G8M4"/>
<gene>
    <name evidence="1 3" type="ORF">P152DRAFT_431916</name>
</gene>
<dbReference type="GeneID" id="54417999"/>
<protein>
    <submittedName>
        <fullName evidence="1 3">Uncharacterized protein</fullName>
    </submittedName>
</protein>
<evidence type="ECO:0000313" key="1">
    <source>
        <dbReference type="EMBL" id="KAF1814209.1"/>
    </source>
</evidence>
<dbReference type="EMBL" id="ML975153">
    <property type="protein sequence ID" value="KAF1814209.1"/>
    <property type="molecule type" value="Genomic_DNA"/>
</dbReference>
<sequence>MTLARAMLDISEREFAPGLTYVAVSRVKILRGIMFKALFDLQDLNPRTESETMAFRKQEGCLYAPQAYFSRDSTKTWQDWIPRIVLIDHMSTRWYLPSGDNTSCSSDLIYSTIFFSRNFYATLRSRKRWGLELEIKQLFANFINVPGR</sequence>
<evidence type="ECO:0000313" key="2">
    <source>
        <dbReference type="Proteomes" id="UP000504638"/>
    </source>
</evidence>
<reference evidence="3" key="2">
    <citation type="submission" date="2020-04" db="EMBL/GenBank/DDBJ databases">
        <authorList>
            <consortium name="NCBI Genome Project"/>
        </authorList>
    </citation>
    <scope>NUCLEOTIDE SEQUENCE</scope>
    <source>
        <strain evidence="3">CBS 781.70</strain>
    </source>
</reference>
<proteinExistence type="predicted"/>
<name>A0A6G1G8M4_9PEZI</name>
<dbReference type="OrthoDB" id="3942766at2759"/>
<reference evidence="3" key="3">
    <citation type="submission" date="2025-04" db="UniProtKB">
        <authorList>
            <consortium name="RefSeq"/>
        </authorList>
    </citation>
    <scope>IDENTIFICATION</scope>
    <source>
        <strain evidence="3">CBS 781.70</strain>
    </source>
</reference>
<reference evidence="1 3" key="1">
    <citation type="submission" date="2020-01" db="EMBL/GenBank/DDBJ databases">
        <authorList>
            <consortium name="DOE Joint Genome Institute"/>
            <person name="Haridas S."/>
            <person name="Albert R."/>
            <person name="Binder M."/>
            <person name="Bloem J."/>
            <person name="Labutti K."/>
            <person name="Salamov A."/>
            <person name="Andreopoulos B."/>
            <person name="Baker S.E."/>
            <person name="Barry K."/>
            <person name="Bills G."/>
            <person name="Bluhm B.H."/>
            <person name="Cannon C."/>
            <person name="Castanera R."/>
            <person name="Culley D.E."/>
            <person name="Daum C."/>
            <person name="Ezra D."/>
            <person name="Gonzalez J.B."/>
            <person name="Henrissat B."/>
            <person name="Kuo A."/>
            <person name="Liang C."/>
            <person name="Lipzen A."/>
            <person name="Lutzoni F."/>
            <person name="Magnuson J."/>
            <person name="Mondo S."/>
            <person name="Nolan M."/>
            <person name="Ohm R."/>
            <person name="Pangilinan J."/>
            <person name="Park H.-J."/>
            <person name="Ramirez L."/>
            <person name="Alfaro M."/>
            <person name="Sun H."/>
            <person name="Tritt A."/>
            <person name="Yoshinaga Y."/>
            <person name="Zwiers L.-H."/>
            <person name="Turgeon B.G."/>
            <person name="Goodwin S.B."/>
            <person name="Spatafora J.W."/>
            <person name="Crous P.W."/>
            <person name="Grigoriev I.V."/>
        </authorList>
    </citation>
    <scope>NUCLEOTIDE SEQUENCE</scope>
    <source>
        <strain evidence="1 3">CBS 781.70</strain>
    </source>
</reference>
<evidence type="ECO:0000313" key="3">
    <source>
        <dbReference type="RefSeq" id="XP_033535840.1"/>
    </source>
</evidence>
<keyword evidence="2" id="KW-1185">Reference proteome</keyword>
<accession>A0A6G1G8M4</accession>
<dbReference type="Proteomes" id="UP000504638">
    <property type="component" value="Unplaced"/>
</dbReference>
<dbReference type="RefSeq" id="XP_033535840.1">
    <property type="nucleotide sequence ID" value="XM_033677429.1"/>
</dbReference>